<reference evidence="5" key="2">
    <citation type="submission" date="2020-09" db="EMBL/GenBank/DDBJ databases">
        <authorList>
            <person name="Sun Q."/>
            <person name="Zhou Y."/>
        </authorList>
    </citation>
    <scope>NUCLEOTIDE SEQUENCE</scope>
    <source>
        <strain evidence="5">CGMCC 1.15794</strain>
    </source>
</reference>
<dbReference type="Pfam" id="PF17853">
    <property type="entry name" value="GGDEF_2"/>
    <property type="match status" value="1"/>
</dbReference>
<proteinExistence type="inferred from homology"/>
<dbReference type="InterPro" id="IPR051448">
    <property type="entry name" value="CdaR-like_regulators"/>
</dbReference>
<dbReference type="PANTHER" id="PTHR33744">
    <property type="entry name" value="CARBOHYDRATE DIACID REGULATOR"/>
    <property type="match status" value="1"/>
</dbReference>
<dbReference type="EMBL" id="BMJY01000008">
    <property type="protein sequence ID" value="GGH45154.1"/>
    <property type="molecule type" value="Genomic_DNA"/>
</dbReference>
<dbReference type="AlphaFoldDB" id="A0A917MLW8"/>
<keyword evidence="6" id="KW-1185">Reference proteome</keyword>
<protein>
    <submittedName>
        <fullName evidence="5">PucR family transcriptional regulator</fullName>
    </submittedName>
</protein>
<comment type="caution">
    <text evidence="5">The sequence shown here is derived from an EMBL/GenBank/DDBJ whole genome shotgun (WGS) entry which is preliminary data.</text>
</comment>
<gene>
    <name evidence="5" type="ORF">GCM10010921_20340</name>
</gene>
<dbReference type="PANTHER" id="PTHR33744:SF17">
    <property type="entry name" value="CONSERVED PROTEIN"/>
    <property type="match status" value="1"/>
</dbReference>
<evidence type="ECO:0000259" key="4">
    <source>
        <dbReference type="Pfam" id="PF17853"/>
    </source>
</evidence>
<evidence type="ECO:0000256" key="2">
    <source>
        <dbReference type="SAM" id="MobiDB-lite"/>
    </source>
</evidence>
<feature type="region of interest" description="Disordered" evidence="2">
    <location>
        <begin position="1"/>
        <end position="29"/>
    </location>
</feature>
<comment type="similarity">
    <text evidence="1">Belongs to the CdaR family.</text>
</comment>
<name>A0A917MLW8_9MICO</name>
<dbReference type="InterPro" id="IPR025736">
    <property type="entry name" value="PucR_C-HTH_dom"/>
</dbReference>
<evidence type="ECO:0000313" key="6">
    <source>
        <dbReference type="Proteomes" id="UP000657592"/>
    </source>
</evidence>
<evidence type="ECO:0000313" key="5">
    <source>
        <dbReference type="EMBL" id="GGH45154.1"/>
    </source>
</evidence>
<reference evidence="5" key="1">
    <citation type="journal article" date="2014" name="Int. J. Syst. Evol. Microbiol.">
        <title>Complete genome sequence of Corynebacterium casei LMG S-19264T (=DSM 44701T), isolated from a smear-ripened cheese.</title>
        <authorList>
            <consortium name="US DOE Joint Genome Institute (JGI-PGF)"/>
            <person name="Walter F."/>
            <person name="Albersmeier A."/>
            <person name="Kalinowski J."/>
            <person name="Ruckert C."/>
        </authorList>
    </citation>
    <scope>NUCLEOTIDE SEQUENCE</scope>
    <source>
        <strain evidence="5">CGMCC 1.15794</strain>
    </source>
</reference>
<feature type="domain" description="PucR C-terminal helix-turn-helix" evidence="3">
    <location>
        <begin position="510"/>
        <end position="567"/>
    </location>
</feature>
<dbReference type="Pfam" id="PF13556">
    <property type="entry name" value="HTH_30"/>
    <property type="match status" value="1"/>
</dbReference>
<dbReference type="InterPro" id="IPR041522">
    <property type="entry name" value="CdaR_GGDEF"/>
</dbReference>
<evidence type="ECO:0000256" key="1">
    <source>
        <dbReference type="ARBA" id="ARBA00006754"/>
    </source>
</evidence>
<evidence type="ECO:0000259" key="3">
    <source>
        <dbReference type="Pfam" id="PF13556"/>
    </source>
</evidence>
<feature type="domain" description="CdaR GGDEF-like" evidence="4">
    <location>
        <begin position="322"/>
        <end position="449"/>
    </location>
</feature>
<accession>A0A917MLW8</accession>
<dbReference type="Gene3D" id="1.10.10.2840">
    <property type="entry name" value="PucR C-terminal helix-turn-helix domain"/>
    <property type="match status" value="1"/>
</dbReference>
<organism evidence="5 6">
    <name type="scientific">Microbacterium album</name>
    <dbReference type="NCBI Taxonomy" id="2053191"/>
    <lineage>
        <taxon>Bacteria</taxon>
        <taxon>Bacillati</taxon>
        <taxon>Actinomycetota</taxon>
        <taxon>Actinomycetes</taxon>
        <taxon>Micrococcales</taxon>
        <taxon>Microbacteriaceae</taxon>
        <taxon>Microbacterium</taxon>
    </lineage>
</organism>
<dbReference type="InterPro" id="IPR042070">
    <property type="entry name" value="PucR_C-HTH_sf"/>
</dbReference>
<dbReference type="RefSeq" id="WP_188756178.1">
    <property type="nucleotide sequence ID" value="NZ_BMJY01000008.1"/>
</dbReference>
<dbReference type="Proteomes" id="UP000657592">
    <property type="component" value="Unassembled WGS sequence"/>
</dbReference>
<sequence length="576" mass="61318">MLGSFPAPPRRDTAVPGALAPGRRDTAPRTLPRLQRVLEELGSTFLAPLAPVPDPDRRVGGVVVFDPLDEQAVSEGAVVLGVGLSAGPELRALVARLGAQGAGAVVLREPVVLDEATAVVAREHGIALLGLTRGASWTQLSAMVAALLTEPEPDRTQDVIGGVPTGDLFAIANAIAALLDAPITIEDRNSRVLAFSSKQDGADASRIETILERQVPERYARLLTEAGFFKKLYSSEDPVYIRLTSDGVEVKPRCAIAVRAGGEILGSIWAAVPEELSSERTAALRDSAKLVALHLLRLRAGADAERRLRADLLSTALEGGSDAAYALERLGLDGSPVTVLAAEIADDDPEGLHGAGDRQAQRQRIADAVAMHLAAVHPKACAALLGGTIYGLLPVASPETGEAQVARLANDFLARIGARTPVLIGIGRVASGPRGVVRSREAAERALRVRLEHGASASGRRTSQVALFRDVHVESLLLELRDRVAAGEEQATGAVARLLEHDRANDTQFVETLRAWLDHLGDVSSAAEALHIHPNTFRYRLRRLAEVGEMDLSDPEARFAAQLQLRIIPELVRRRG</sequence>